<dbReference type="RefSeq" id="WP_323079251.1">
    <property type="nucleotide sequence ID" value="NZ_CBCSKM010000019.1"/>
</dbReference>
<dbReference type="Proteomes" id="UP001292216">
    <property type="component" value="Unassembled WGS sequence"/>
</dbReference>
<sequence>MKRYKYIAIGIIFILLVAGTLIFYNNSKNTTFNEIVLKDINFDEISSLQVISRLYNSADEEEL</sequence>
<feature type="transmembrane region" description="Helical" evidence="1">
    <location>
        <begin position="6"/>
        <end position="24"/>
    </location>
</feature>
<name>A0ABU5PRK7_9BACL</name>
<accession>A0ABU5PRK7</accession>
<proteinExistence type="predicted"/>
<gene>
    <name evidence="2" type="ORF">U9M73_21770</name>
</gene>
<comment type="caution">
    <text evidence="2">The sequence shown here is derived from an EMBL/GenBank/DDBJ whole genome shotgun (WGS) entry which is preliminary data.</text>
</comment>
<keyword evidence="1" id="KW-0812">Transmembrane</keyword>
<dbReference type="EMBL" id="JAYERP010000002">
    <property type="protein sequence ID" value="MEA3572560.1"/>
    <property type="molecule type" value="Genomic_DNA"/>
</dbReference>
<evidence type="ECO:0000313" key="3">
    <source>
        <dbReference type="Proteomes" id="UP001292216"/>
    </source>
</evidence>
<evidence type="ECO:0000313" key="2">
    <source>
        <dbReference type="EMBL" id="MEA3572560.1"/>
    </source>
</evidence>
<keyword evidence="1" id="KW-1133">Transmembrane helix</keyword>
<keyword evidence="3" id="KW-1185">Reference proteome</keyword>
<reference evidence="2 3" key="1">
    <citation type="submission" date="2023-12" db="EMBL/GenBank/DDBJ databases">
        <title>Whole genome sequencing of Paenibacillus phoenicis isolated from the Phoenix Mars Lander spacecraft assembly facility.</title>
        <authorList>
            <person name="Garcia A."/>
            <person name="Venkateswaran K."/>
        </authorList>
    </citation>
    <scope>NUCLEOTIDE SEQUENCE [LARGE SCALE GENOMIC DNA]</scope>
    <source>
        <strain evidence="2 3">3PO2SA</strain>
    </source>
</reference>
<organism evidence="2 3">
    <name type="scientific">Paenibacillus phoenicis</name>
    <dbReference type="NCBI Taxonomy" id="554117"/>
    <lineage>
        <taxon>Bacteria</taxon>
        <taxon>Bacillati</taxon>
        <taxon>Bacillota</taxon>
        <taxon>Bacilli</taxon>
        <taxon>Bacillales</taxon>
        <taxon>Paenibacillaceae</taxon>
        <taxon>Paenibacillus</taxon>
    </lineage>
</organism>
<protein>
    <submittedName>
        <fullName evidence="2">Uncharacterized protein</fullName>
    </submittedName>
</protein>
<keyword evidence="1" id="KW-0472">Membrane</keyword>
<evidence type="ECO:0000256" key="1">
    <source>
        <dbReference type="SAM" id="Phobius"/>
    </source>
</evidence>